<dbReference type="OrthoDB" id="9771229at2"/>
<dbReference type="InterPro" id="IPR013527">
    <property type="entry name" value="YicC-like_N"/>
</dbReference>
<protein>
    <submittedName>
        <fullName evidence="9">YicC family protein</fullName>
    </submittedName>
</protein>
<accession>A0A5C5GJH5</accession>
<dbReference type="EMBL" id="VFFF01000001">
    <property type="protein sequence ID" value="TNY34287.1"/>
    <property type="molecule type" value="Genomic_DNA"/>
</dbReference>
<reference evidence="9 10" key="1">
    <citation type="submission" date="2019-06" db="EMBL/GenBank/DDBJ databases">
        <title>Genome of new Rhodobacteraceae sp. SM1903.</title>
        <authorList>
            <person name="Ren X."/>
        </authorList>
    </citation>
    <scope>NUCLEOTIDE SEQUENCE [LARGE SCALE GENOMIC DNA]</scope>
    <source>
        <strain evidence="9 10">SM1903</strain>
    </source>
</reference>
<dbReference type="Proteomes" id="UP000314011">
    <property type="component" value="Unassembled WGS sequence"/>
</dbReference>
<dbReference type="AlphaFoldDB" id="A0A5C5GJH5"/>
<sequence>MTAFASRRGAHGAMSWTWELRSVNGRGLDLRLRLPDGVPGLEPLVRGALTGALTRGNVTVNLRLQRDTTSDGLTLDEAQLGRVLTALAQVEARALDEGLTLAQPTPADVLGFRGVVGGGEADEDPSLLNALKADLDATLEEFLAMRADEGAALYTVLRGQIDQIDTLATEAAAAAADRLDETRESVRAALNRVLEETRDVDEDRLAQELALIAIKQDVTEEIDRLRAHVEAARKLLDDPKPAGRRLDFLAQEFNREANTICSKSQSRALTAVGLELKAAIEQMREQVQNVE</sequence>
<dbReference type="GO" id="GO:0016787">
    <property type="term" value="F:hydrolase activity"/>
    <property type="evidence" value="ECO:0007669"/>
    <property type="project" value="UniProtKB-KW"/>
</dbReference>
<keyword evidence="10" id="KW-1185">Reference proteome</keyword>
<keyword evidence="4" id="KW-0378">Hydrolase</keyword>
<dbReference type="InterPro" id="IPR005229">
    <property type="entry name" value="YicC/YloC-like"/>
</dbReference>
<gene>
    <name evidence="9" type="ORF">FHY64_02215</name>
</gene>
<comment type="caution">
    <text evidence="9">The sequence shown here is derived from an EMBL/GenBank/DDBJ whole genome shotgun (WGS) entry which is preliminary data.</text>
</comment>
<organism evidence="9 10">
    <name type="scientific">Pelagovum pacificum</name>
    <dbReference type="NCBI Taxonomy" id="2588711"/>
    <lineage>
        <taxon>Bacteria</taxon>
        <taxon>Pseudomonadati</taxon>
        <taxon>Pseudomonadota</taxon>
        <taxon>Alphaproteobacteria</taxon>
        <taxon>Rhodobacterales</taxon>
        <taxon>Paracoccaceae</taxon>
        <taxon>Pelagovum</taxon>
    </lineage>
</organism>
<evidence type="ECO:0000256" key="6">
    <source>
        <dbReference type="SAM" id="Coils"/>
    </source>
</evidence>
<dbReference type="Pfam" id="PF03755">
    <property type="entry name" value="YicC-like_N"/>
    <property type="match status" value="1"/>
</dbReference>
<evidence type="ECO:0000256" key="4">
    <source>
        <dbReference type="ARBA" id="ARBA00022801"/>
    </source>
</evidence>
<proteinExistence type="inferred from homology"/>
<evidence type="ECO:0000256" key="2">
    <source>
        <dbReference type="ARBA" id="ARBA00022722"/>
    </source>
</evidence>
<feature type="coiled-coil region" evidence="6">
    <location>
        <begin position="176"/>
        <end position="235"/>
    </location>
</feature>
<evidence type="ECO:0000259" key="8">
    <source>
        <dbReference type="Pfam" id="PF08340"/>
    </source>
</evidence>
<comment type="similarity">
    <text evidence="5">Belongs to the YicC/YloC family.</text>
</comment>
<dbReference type="NCBIfam" id="TIGR00255">
    <property type="entry name" value="YicC/YloC family endoribonuclease"/>
    <property type="match status" value="1"/>
</dbReference>
<evidence type="ECO:0000313" key="9">
    <source>
        <dbReference type="EMBL" id="TNY34287.1"/>
    </source>
</evidence>
<keyword evidence="3" id="KW-0255">Endonuclease</keyword>
<comment type="cofactor">
    <cofactor evidence="1">
        <name>a divalent metal cation</name>
        <dbReference type="ChEBI" id="CHEBI:60240"/>
    </cofactor>
</comment>
<evidence type="ECO:0000256" key="5">
    <source>
        <dbReference type="ARBA" id="ARBA00035648"/>
    </source>
</evidence>
<evidence type="ECO:0000256" key="3">
    <source>
        <dbReference type="ARBA" id="ARBA00022759"/>
    </source>
</evidence>
<dbReference type="InterPro" id="IPR013551">
    <property type="entry name" value="YicC-like_C"/>
</dbReference>
<evidence type="ECO:0000256" key="1">
    <source>
        <dbReference type="ARBA" id="ARBA00001968"/>
    </source>
</evidence>
<feature type="domain" description="Endoribonuclease YicC-like N-terminal" evidence="7">
    <location>
        <begin position="1"/>
        <end position="154"/>
    </location>
</feature>
<evidence type="ECO:0000313" key="10">
    <source>
        <dbReference type="Proteomes" id="UP000314011"/>
    </source>
</evidence>
<feature type="domain" description="Endoribonuclease YicC-like C-terminal" evidence="8">
    <location>
        <begin position="175"/>
        <end position="291"/>
    </location>
</feature>
<evidence type="ECO:0000259" key="7">
    <source>
        <dbReference type="Pfam" id="PF03755"/>
    </source>
</evidence>
<dbReference type="PANTHER" id="PTHR30636">
    <property type="entry name" value="UPF0701 PROTEIN YICC"/>
    <property type="match status" value="1"/>
</dbReference>
<dbReference type="PANTHER" id="PTHR30636:SF3">
    <property type="entry name" value="UPF0701 PROTEIN YICC"/>
    <property type="match status" value="1"/>
</dbReference>
<keyword evidence="2" id="KW-0540">Nuclease</keyword>
<dbReference type="GO" id="GO:0004521">
    <property type="term" value="F:RNA endonuclease activity"/>
    <property type="evidence" value="ECO:0007669"/>
    <property type="project" value="InterPro"/>
</dbReference>
<keyword evidence="6" id="KW-0175">Coiled coil</keyword>
<name>A0A5C5GJH5_9RHOB</name>
<dbReference type="Pfam" id="PF08340">
    <property type="entry name" value="YicC-like_C"/>
    <property type="match status" value="1"/>
</dbReference>